<keyword evidence="2" id="KW-1185">Reference proteome</keyword>
<reference evidence="1 2" key="1">
    <citation type="journal article" date="2021" name="BMC Biol.">
        <title>Horizontally acquired antibacterial genes associated with adaptive radiation of ladybird beetles.</title>
        <authorList>
            <person name="Li H.S."/>
            <person name="Tang X.F."/>
            <person name="Huang Y.H."/>
            <person name="Xu Z.Y."/>
            <person name="Chen M.L."/>
            <person name="Du X.Y."/>
            <person name="Qiu B.Y."/>
            <person name="Chen P.T."/>
            <person name="Zhang W."/>
            <person name="Slipinski A."/>
            <person name="Escalona H.E."/>
            <person name="Waterhouse R.M."/>
            <person name="Zwick A."/>
            <person name="Pang H."/>
        </authorList>
    </citation>
    <scope>NUCLEOTIDE SEQUENCE [LARGE SCALE GENOMIC DNA]</scope>
    <source>
        <strain evidence="1">SYSU2018</strain>
    </source>
</reference>
<sequence length="528" mass="60731">MTEDNIHSVASYINSNYDKLIEREIPIPYNQSIEELAHILLTKYELPKYIEKELIQDLTQFIEAKEKEFYDTYVEEEVSRAKNDPDYLEDLTKQWEKLFKEETAEYAEKKCASDEELFASAYHKLVHSPALETILSVEHLYAKAVRRRTDQKDAFIQDLSEKQTEEMNKAVDRLEYGMTESEINELVAKHYEDHSLLKVRYASELDTLKEAQRREYRDWVMKMLEYNQENSFPPSPSSPLLTPTSPLLSGPDESTFHENVQNREKEPILEESFTIHLGSQLKQMYNVRILTGNVEDLCIIPVNESSELTPQLLQTALALYSNDLSGLVLMTDNKIGSRVTKDFQENCLKSTEFHFSHIDAQLEKISNIARDHFGESASNGSRSPGSDLLQCGDFYLTKHSNLAQVHVIFHLVSDDTLRGSDINSRHPVILGLRNVLKTACSNDITSLTIPLLLQYDITEEMTTMWCERRAELVFKCMKGFMIEMASWGGSDLKNLQFMLPIGISSQVFHSLADMLPRIFKISNPKILK</sequence>
<proteinExistence type="predicted"/>
<dbReference type="EMBL" id="JABFTP020000165">
    <property type="protein sequence ID" value="KAL3284036.1"/>
    <property type="molecule type" value="Genomic_DNA"/>
</dbReference>
<evidence type="ECO:0008006" key="3">
    <source>
        <dbReference type="Google" id="ProtNLM"/>
    </source>
</evidence>
<dbReference type="Pfam" id="PF10154">
    <property type="entry name" value="Fy-3"/>
    <property type="match status" value="1"/>
</dbReference>
<name>A0ABD2P096_9CUCU</name>
<comment type="caution">
    <text evidence="1">The sequence shown here is derived from an EMBL/GenBank/DDBJ whole genome shotgun (WGS) entry which is preliminary data.</text>
</comment>
<organism evidence="1 2">
    <name type="scientific">Cryptolaemus montrouzieri</name>
    <dbReference type="NCBI Taxonomy" id="559131"/>
    <lineage>
        <taxon>Eukaryota</taxon>
        <taxon>Metazoa</taxon>
        <taxon>Ecdysozoa</taxon>
        <taxon>Arthropoda</taxon>
        <taxon>Hexapoda</taxon>
        <taxon>Insecta</taxon>
        <taxon>Pterygota</taxon>
        <taxon>Neoptera</taxon>
        <taxon>Endopterygota</taxon>
        <taxon>Coleoptera</taxon>
        <taxon>Polyphaga</taxon>
        <taxon>Cucujiformia</taxon>
        <taxon>Coccinelloidea</taxon>
        <taxon>Coccinellidae</taxon>
        <taxon>Scymninae</taxon>
        <taxon>Scymnini</taxon>
        <taxon>Cryptolaemus</taxon>
    </lineage>
</organism>
<protein>
    <recommendedName>
        <fullName evidence="3">Macro domain-containing protein</fullName>
    </recommendedName>
</protein>
<dbReference type="Proteomes" id="UP001516400">
    <property type="component" value="Unassembled WGS sequence"/>
</dbReference>
<evidence type="ECO:0000313" key="2">
    <source>
        <dbReference type="Proteomes" id="UP001516400"/>
    </source>
</evidence>
<dbReference type="PANTHER" id="PTHR16525:SF0">
    <property type="entry name" value="PROTEIN C12ORF4"/>
    <property type="match status" value="1"/>
</dbReference>
<dbReference type="InterPro" id="IPR019311">
    <property type="entry name" value="Fy-3"/>
</dbReference>
<gene>
    <name evidence="1" type="ORF">HHI36_018206</name>
</gene>
<accession>A0ABD2P096</accession>
<evidence type="ECO:0000313" key="1">
    <source>
        <dbReference type="EMBL" id="KAL3284036.1"/>
    </source>
</evidence>
<dbReference type="PANTHER" id="PTHR16525">
    <property type="entry name" value="PROTEIN C12ORF4"/>
    <property type="match status" value="1"/>
</dbReference>
<dbReference type="AlphaFoldDB" id="A0ABD2P096"/>